<dbReference type="EMBL" id="AMZH03017399">
    <property type="protein sequence ID" value="RRT43059.1"/>
    <property type="molecule type" value="Genomic_DNA"/>
</dbReference>
<dbReference type="AlphaFoldDB" id="A0A426XUA8"/>
<organism evidence="2 3">
    <name type="scientific">Ensete ventricosum</name>
    <name type="common">Abyssinian banana</name>
    <name type="synonym">Musa ensete</name>
    <dbReference type="NCBI Taxonomy" id="4639"/>
    <lineage>
        <taxon>Eukaryota</taxon>
        <taxon>Viridiplantae</taxon>
        <taxon>Streptophyta</taxon>
        <taxon>Embryophyta</taxon>
        <taxon>Tracheophyta</taxon>
        <taxon>Spermatophyta</taxon>
        <taxon>Magnoliopsida</taxon>
        <taxon>Liliopsida</taxon>
        <taxon>Zingiberales</taxon>
        <taxon>Musaceae</taxon>
        <taxon>Ensete</taxon>
    </lineage>
</organism>
<gene>
    <name evidence="2" type="ORF">B296_00054097</name>
</gene>
<proteinExistence type="predicted"/>
<reference evidence="2 3" key="1">
    <citation type="journal article" date="2014" name="Agronomy (Basel)">
        <title>A Draft Genome Sequence for Ensete ventricosum, the Drought-Tolerant Tree Against Hunger.</title>
        <authorList>
            <person name="Harrison J."/>
            <person name="Moore K.A."/>
            <person name="Paszkiewicz K."/>
            <person name="Jones T."/>
            <person name="Grant M."/>
            <person name="Ambacheew D."/>
            <person name="Muzemil S."/>
            <person name="Studholme D.J."/>
        </authorList>
    </citation>
    <scope>NUCLEOTIDE SEQUENCE [LARGE SCALE GENOMIC DNA]</scope>
</reference>
<evidence type="ECO:0000313" key="3">
    <source>
        <dbReference type="Proteomes" id="UP000287651"/>
    </source>
</evidence>
<name>A0A426XUA8_ENSVE</name>
<accession>A0A426XUA8</accession>
<evidence type="ECO:0000256" key="1">
    <source>
        <dbReference type="SAM" id="MobiDB-lite"/>
    </source>
</evidence>
<feature type="compositionally biased region" description="Low complexity" evidence="1">
    <location>
        <begin position="19"/>
        <end position="38"/>
    </location>
</feature>
<protein>
    <submittedName>
        <fullName evidence="2">Uncharacterized protein</fullName>
    </submittedName>
</protein>
<dbReference type="Proteomes" id="UP000287651">
    <property type="component" value="Unassembled WGS sequence"/>
</dbReference>
<feature type="region of interest" description="Disordered" evidence="1">
    <location>
        <begin position="19"/>
        <end position="64"/>
    </location>
</feature>
<sequence length="122" mass="13630">MRSTHLRWRNSIHCCRSTTCPPQRRPSPSSSAAAMSTAHCPQLANSGGGPQRHPGVTRRERERRLHSLHPSSYCSRFSHPITLPAPAVGFPHCPHRLPDCEAKETFCLWWSRAGRRKGGEGV</sequence>
<comment type="caution">
    <text evidence="2">The sequence shown here is derived from an EMBL/GenBank/DDBJ whole genome shotgun (WGS) entry which is preliminary data.</text>
</comment>
<evidence type="ECO:0000313" key="2">
    <source>
        <dbReference type="EMBL" id="RRT43059.1"/>
    </source>
</evidence>